<protein>
    <recommendedName>
        <fullName evidence="5">3-methylmercaptopropionyl-CoA ligase</fullName>
        <ecNumber evidence="4">6.2.1.44</ecNumber>
    </recommendedName>
</protein>
<dbReference type="EC" id="6.2.1.44" evidence="4"/>
<keyword evidence="2 8" id="KW-0436">Ligase</keyword>
<dbReference type="Proteomes" id="UP000265431">
    <property type="component" value="Unassembled WGS sequence"/>
</dbReference>
<evidence type="ECO:0000256" key="5">
    <source>
        <dbReference type="ARBA" id="ARBA00067668"/>
    </source>
</evidence>
<accession>A0A399QZR5</accession>
<comment type="catalytic activity">
    <reaction evidence="3">
        <text>3-(methylsulfanyl)propanoate + ATP + CoA = 3-(methylsulfanyl)propanoyl-CoA + AMP + diphosphate</text>
        <dbReference type="Rhea" id="RHEA:43052"/>
        <dbReference type="ChEBI" id="CHEBI:30616"/>
        <dbReference type="ChEBI" id="CHEBI:33019"/>
        <dbReference type="ChEBI" id="CHEBI:49016"/>
        <dbReference type="ChEBI" id="CHEBI:57287"/>
        <dbReference type="ChEBI" id="CHEBI:82815"/>
        <dbReference type="ChEBI" id="CHEBI:456215"/>
        <dbReference type="EC" id="6.2.1.44"/>
    </reaction>
    <physiologicalReaction direction="left-to-right" evidence="3">
        <dbReference type="Rhea" id="RHEA:43053"/>
    </physiologicalReaction>
</comment>
<keyword evidence="9" id="KW-1185">Reference proteome</keyword>
<gene>
    <name evidence="8" type="ORF">D1224_10595</name>
</gene>
<dbReference type="Pfam" id="PF00501">
    <property type="entry name" value="AMP-binding"/>
    <property type="match status" value="1"/>
</dbReference>
<dbReference type="SUPFAM" id="SSF56801">
    <property type="entry name" value="Acetyl-CoA synthetase-like"/>
    <property type="match status" value="1"/>
</dbReference>
<comment type="caution">
    <text evidence="8">The sequence shown here is derived from an EMBL/GenBank/DDBJ whole genome shotgun (WGS) entry which is preliminary data.</text>
</comment>
<proteinExistence type="inferred from homology"/>
<dbReference type="InterPro" id="IPR000873">
    <property type="entry name" value="AMP-dep_synth/lig_dom"/>
</dbReference>
<comment type="similarity">
    <text evidence="1">Belongs to the ATP-dependent AMP-binding enzyme family.</text>
</comment>
<evidence type="ECO:0000313" key="8">
    <source>
        <dbReference type="EMBL" id="RIJ24646.1"/>
    </source>
</evidence>
<evidence type="ECO:0000256" key="2">
    <source>
        <dbReference type="ARBA" id="ARBA00022598"/>
    </source>
</evidence>
<evidence type="ECO:0000259" key="7">
    <source>
        <dbReference type="Pfam" id="PF13193"/>
    </source>
</evidence>
<evidence type="ECO:0000256" key="4">
    <source>
        <dbReference type="ARBA" id="ARBA00066616"/>
    </source>
</evidence>
<feature type="domain" description="AMP-dependent synthetase/ligase" evidence="6">
    <location>
        <begin position="15"/>
        <end position="398"/>
    </location>
</feature>
<dbReference type="InterPro" id="IPR045851">
    <property type="entry name" value="AMP-bd_C_sf"/>
</dbReference>
<evidence type="ECO:0000313" key="9">
    <source>
        <dbReference type="Proteomes" id="UP000265431"/>
    </source>
</evidence>
<dbReference type="InterPro" id="IPR050237">
    <property type="entry name" value="ATP-dep_AMP-bd_enzyme"/>
</dbReference>
<dbReference type="PANTHER" id="PTHR43767">
    <property type="entry name" value="LONG-CHAIN-FATTY-ACID--COA LIGASE"/>
    <property type="match status" value="1"/>
</dbReference>
<dbReference type="InterPro" id="IPR020845">
    <property type="entry name" value="AMP-binding_CS"/>
</dbReference>
<dbReference type="Gene3D" id="3.30.300.30">
    <property type="match status" value="1"/>
</dbReference>
<sequence length="531" mass="57502">MSQMLSTYPTAVAMFEAATERNPNGAFIRYFDATLTYREVDRQSSVFAAALARHGFSRGDRLGIQAQSLPQAIIAMLATWKLGGVFVAMNPMYRPREVALLLNDAQPVVFMAEPQLLNDVFDRLPDGTHRPEIVLSADAVAYGQIDSRIPLPTPLSSSNYEYFNAYIQRHQQETWKPRDVSPDDIAALIYTSGTTGLPKGAIITQGGIALGGALSRDAHALPEKGNVLALAPLFHVSGVVMSVATAIHAAAAVIVNYRFHPDVVVEMIEKHAPEAAAGPITAFIAIMNAKGATREAISKLKIPMSGGAPVPAAVADSYEERFGVALRTGYGLTETSGAAFMEPHSERRRIDPNSGTLSVGKLLPSFEAMIVDENGISLDTGGVGEVVLRGPCVSPGYWRNPEDSARAMRPDGFYTGDVGFFDADGWLYLIDRKKDVIIAGGYKIWPREVEDVIYGHPAALEVAVIGVADSYRGETVKAVISLKPGAKVDKSEIIDLCREKLAAYKVPRLVEIIDELPKNPAGKILRRELRE</sequence>
<evidence type="ECO:0000259" key="6">
    <source>
        <dbReference type="Pfam" id="PF00501"/>
    </source>
</evidence>
<dbReference type="FunFam" id="3.30.300.30:FF:000008">
    <property type="entry name" value="2,3-dihydroxybenzoate-AMP ligase"/>
    <property type="match status" value="1"/>
</dbReference>
<dbReference type="Pfam" id="PF13193">
    <property type="entry name" value="AMP-binding_C"/>
    <property type="match status" value="1"/>
</dbReference>
<dbReference type="InterPro" id="IPR025110">
    <property type="entry name" value="AMP-bd_C"/>
</dbReference>
<name>A0A399QZR5_9PROT</name>
<feature type="domain" description="AMP-binding enzyme C-terminal" evidence="7">
    <location>
        <begin position="448"/>
        <end position="523"/>
    </location>
</feature>
<evidence type="ECO:0000256" key="3">
    <source>
        <dbReference type="ARBA" id="ARBA00051915"/>
    </source>
</evidence>
<dbReference type="OrthoDB" id="6187882at2"/>
<dbReference type="PROSITE" id="PS00455">
    <property type="entry name" value="AMP_BINDING"/>
    <property type="match status" value="1"/>
</dbReference>
<organism evidence="8 9">
    <name type="scientific">Henriciella barbarensis</name>
    <dbReference type="NCBI Taxonomy" id="86342"/>
    <lineage>
        <taxon>Bacteria</taxon>
        <taxon>Pseudomonadati</taxon>
        <taxon>Pseudomonadota</taxon>
        <taxon>Alphaproteobacteria</taxon>
        <taxon>Hyphomonadales</taxon>
        <taxon>Hyphomonadaceae</taxon>
        <taxon>Henriciella</taxon>
    </lineage>
</organism>
<dbReference type="AlphaFoldDB" id="A0A399QZR5"/>
<dbReference type="GO" id="GO:0016878">
    <property type="term" value="F:acid-thiol ligase activity"/>
    <property type="evidence" value="ECO:0007669"/>
    <property type="project" value="UniProtKB-ARBA"/>
</dbReference>
<dbReference type="InterPro" id="IPR042099">
    <property type="entry name" value="ANL_N_sf"/>
</dbReference>
<dbReference type="PANTHER" id="PTHR43767:SF1">
    <property type="entry name" value="NONRIBOSOMAL PEPTIDE SYNTHASE PES1 (EUROFUNG)-RELATED"/>
    <property type="match status" value="1"/>
</dbReference>
<evidence type="ECO:0000256" key="1">
    <source>
        <dbReference type="ARBA" id="ARBA00006432"/>
    </source>
</evidence>
<reference evidence="8 9" key="1">
    <citation type="submission" date="2018-08" db="EMBL/GenBank/DDBJ databases">
        <title>Henriciella mobilis sp. nov., isolated from seawater.</title>
        <authorList>
            <person name="Cheng H."/>
            <person name="Wu Y.-H."/>
            <person name="Xu X.-W."/>
            <person name="Guo L.-L."/>
        </authorList>
    </citation>
    <scope>NUCLEOTIDE SEQUENCE [LARGE SCALE GENOMIC DNA]</scope>
    <source>
        <strain evidence="8 9">CCUG66934</strain>
    </source>
</reference>
<dbReference type="EMBL" id="QWGB01000005">
    <property type="protein sequence ID" value="RIJ24646.1"/>
    <property type="molecule type" value="Genomic_DNA"/>
</dbReference>
<dbReference type="Gene3D" id="3.40.50.12780">
    <property type="entry name" value="N-terminal domain of ligase-like"/>
    <property type="match status" value="1"/>
</dbReference>